<organism evidence="6 7">
    <name type="scientific">Candidatus Uhrbacteria bacterium RIFOXYC2_FULL_47_19</name>
    <dbReference type="NCBI Taxonomy" id="1802424"/>
    <lineage>
        <taxon>Bacteria</taxon>
        <taxon>Candidatus Uhriibacteriota</taxon>
    </lineage>
</organism>
<dbReference type="InterPro" id="IPR029026">
    <property type="entry name" value="tRNA_m1G_MTases_N"/>
</dbReference>
<comment type="subcellular location">
    <subcellularLocation>
        <location evidence="5">Cytoplasm</location>
    </subcellularLocation>
</comment>
<dbReference type="GO" id="GO:0070038">
    <property type="term" value="F:rRNA (pseudouridine-N3-)-methyltransferase activity"/>
    <property type="evidence" value="ECO:0007669"/>
    <property type="project" value="UniProtKB-UniRule"/>
</dbReference>
<comment type="caution">
    <text evidence="6">The sequence shown here is derived from an EMBL/GenBank/DDBJ whole genome shotgun (WGS) entry which is preliminary data.</text>
</comment>
<dbReference type="SUPFAM" id="SSF75217">
    <property type="entry name" value="alpha/beta knot"/>
    <property type="match status" value="1"/>
</dbReference>
<proteinExistence type="inferred from homology"/>
<dbReference type="EC" id="2.1.1.177" evidence="5"/>
<evidence type="ECO:0000256" key="5">
    <source>
        <dbReference type="HAMAP-Rule" id="MF_00658"/>
    </source>
</evidence>
<dbReference type="Pfam" id="PF02590">
    <property type="entry name" value="SPOUT_MTase"/>
    <property type="match status" value="1"/>
</dbReference>
<feature type="binding site" evidence="5">
    <location>
        <position position="104"/>
    </location>
    <ligand>
        <name>S-adenosyl-L-methionine</name>
        <dbReference type="ChEBI" id="CHEBI:59789"/>
    </ligand>
</feature>
<evidence type="ECO:0000256" key="4">
    <source>
        <dbReference type="ARBA" id="ARBA00038303"/>
    </source>
</evidence>
<name>A0A1F7WET3_9BACT</name>
<keyword evidence="5" id="KW-0698">rRNA processing</keyword>
<evidence type="ECO:0000256" key="2">
    <source>
        <dbReference type="ARBA" id="ARBA00022679"/>
    </source>
</evidence>
<dbReference type="InterPro" id="IPR003742">
    <property type="entry name" value="RlmH-like"/>
</dbReference>
<reference evidence="6 7" key="1">
    <citation type="journal article" date="2016" name="Nat. Commun.">
        <title>Thousands of microbial genomes shed light on interconnected biogeochemical processes in an aquifer system.</title>
        <authorList>
            <person name="Anantharaman K."/>
            <person name="Brown C.T."/>
            <person name="Hug L.A."/>
            <person name="Sharon I."/>
            <person name="Castelle C.J."/>
            <person name="Probst A.J."/>
            <person name="Thomas B.C."/>
            <person name="Singh A."/>
            <person name="Wilkins M.J."/>
            <person name="Karaoz U."/>
            <person name="Brodie E.L."/>
            <person name="Williams K.H."/>
            <person name="Hubbard S.S."/>
            <person name="Banfield J.F."/>
        </authorList>
    </citation>
    <scope>NUCLEOTIDE SEQUENCE [LARGE SCALE GENOMIC DNA]</scope>
</reference>
<dbReference type="PIRSF" id="PIRSF004505">
    <property type="entry name" value="MT_bac"/>
    <property type="match status" value="1"/>
</dbReference>
<feature type="binding site" evidence="5">
    <location>
        <position position="73"/>
    </location>
    <ligand>
        <name>S-adenosyl-L-methionine</name>
        <dbReference type="ChEBI" id="CHEBI:59789"/>
    </ligand>
</feature>
<accession>A0A1F7WET3</accession>
<dbReference type="STRING" id="1802424.A2480_02110"/>
<keyword evidence="3 5" id="KW-0949">S-adenosyl-L-methionine</keyword>
<dbReference type="PANTHER" id="PTHR33603:SF1">
    <property type="entry name" value="RIBOSOMAL RNA LARGE SUBUNIT METHYLTRANSFERASE H"/>
    <property type="match status" value="1"/>
</dbReference>
<evidence type="ECO:0000256" key="1">
    <source>
        <dbReference type="ARBA" id="ARBA00022603"/>
    </source>
</evidence>
<keyword evidence="5" id="KW-0963">Cytoplasm</keyword>
<comment type="catalytic activity">
    <reaction evidence="5">
        <text>pseudouridine(1915) in 23S rRNA + S-adenosyl-L-methionine = N(3)-methylpseudouridine(1915) in 23S rRNA + S-adenosyl-L-homocysteine + H(+)</text>
        <dbReference type="Rhea" id="RHEA:42752"/>
        <dbReference type="Rhea" id="RHEA-COMP:10221"/>
        <dbReference type="Rhea" id="RHEA-COMP:10222"/>
        <dbReference type="ChEBI" id="CHEBI:15378"/>
        <dbReference type="ChEBI" id="CHEBI:57856"/>
        <dbReference type="ChEBI" id="CHEBI:59789"/>
        <dbReference type="ChEBI" id="CHEBI:65314"/>
        <dbReference type="ChEBI" id="CHEBI:74486"/>
        <dbReference type="EC" id="2.1.1.177"/>
    </reaction>
</comment>
<comment type="similarity">
    <text evidence="4 5">Belongs to the RNA methyltransferase RlmH family.</text>
</comment>
<evidence type="ECO:0000256" key="3">
    <source>
        <dbReference type="ARBA" id="ARBA00022691"/>
    </source>
</evidence>
<protein>
    <recommendedName>
        <fullName evidence="5">Ribosomal RNA large subunit methyltransferase H</fullName>
        <ecNumber evidence="5">2.1.1.177</ecNumber>
    </recommendedName>
    <alternativeName>
        <fullName evidence="5">23S rRNA (pseudouridine1915-N3)-methyltransferase</fullName>
    </alternativeName>
    <alternativeName>
        <fullName evidence="5">23S rRNA m3Psi1915 methyltransferase</fullName>
    </alternativeName>
    <alternativeName>
        <fullName evidence="5">rRNA (pseudouridine-N3-)-methyltransferase RlmH</fullName>
    </alternativeName>
</protein>
<feature type="binding site" evidence="5">
    <location>
        <begin position="123"/>
        <end position="128"/>
    </location>
    <ligand>
        <name>S-adenosyl-L-methionine</name>
        <dbReference type="ChEBI" id="CHEBI:59789"/>
    </ligand>
</feature>
<sequence length="155" mass="16962">MNLKIVGVGKMKEDHWSAAQAEYLKRLGPLAKVEVIEVTAERLGGSVSDEEAMRREGERLLKQVPDGAAVIVLDRTGQQLSSEGFADLLRDTGDTGRTVVFLIGGAAGLSPKVLVGSERRLSLSEMTLPHELARVFLIEQLYRGLNILHGGKYHR</sequence>
<gene>
    <name evidence="5" type="primary">rlmH</name>
    <name evidence="6" type="ORF">A2480_02110</name>
</gene>
<dbReference type="PANTHER" id="PTHR33603">
    <property type="entry name" value="METHYLTRANSFERASE"/>
    <property type="match status" value="1"/>
</dbReference>
<comment type="function">
    <text evidence="5">Specifically methylates the pseudouridine at position 1915 (m3Psi1915) in 23S rRNA.</text>
</comment>
<dbReference type="Proteomes" id="UP000176988">
    <property type="component" value="Unassembled WGS sequence"/>
</dbReference>
<dbReference type="EMBL" id="MGFG01000009">
    <property type="protein sequence ID" value="OGM01344.1"/>
    <property type="molecule type" value="Genomic_DNA"/>
</dbReference>
<keyword evidence="2 5" id="KW-0808">Transferase</keyword>
<keyword evidence="1 5" id="KW-0489">Methyltransferase</keyword>
<evidence type="ECO:0000313" key="7">
    <source>
        <dbReference type="Proteomes" id="UP000176988"/>
    </source>
</evidence>
<dbReference type="CDD" id="cd18081">
    <property type="entry name" value="RlmH-like"/>
    <property type="match status" value="1"/>
</dbReference>
<dbReference type="HAMAP" id="MF_00658">
    <property type="entry name" value="23SrRNA_methyltr_H"/>
    <property type="match status" value="1"/>
</dbReference>
<dbReference type="GO" id="GO:0005737">
    <property type="term" value="C:cytoplasm"/>
    <property type="evidence" value="ECO:0007669"/>
    <property type="project" value="UniProtKB-SubCell"/>
</dbReference>
<dbReference type="Gene3D" id="3.40.1280.10">
    <property type="match status" value="1"/>
</dbReference>
<dbReference type="AlphaFoldDB" id="A0A1F7WET3"/>
<dbReference type="InterPro" id="IPR029028">
    <property type="entry name" value="Alpha/beta_knot_MTases"/>
</dbReference>
<evidence type="ECO:0000313" key="6">
    <source>
        <dbReference type="EMBL" id="OGM01344.1"/>
    </source>
</evidence>
<comment type="subunit">
    <text evidence="5">Homodimer.</text>
</comment>